<keyword evidence="6" id="KW-1185">Reference proteome</keyword>
<accession>A0A2P4SDN7</accession>
<dbReference type="InterPro" id="IPR026054">
    <property type="entry name" value="Nucleoporin"/>
</dbReference>
<proteinExistence type="predicted"/>
<dbReference type="GO" id="GO:0017056">
    <property type="term" value="F:structural constituent of nuclear pore"/>
    <property type="evidence" value="ECO:0007669"/>
    <property type="project" value="TreeGrafter"/>
</dbReference>
<feature type="non-terminal residue" evidence="5">
    <location>
        <position position="1"/>
    </location>
</feature>
<reference evidence="5 6" key="1">
    <citation type="submission" date="2018-01" db="EMBL/GenBank/DDBJ databases">
        <title>Comparison of the Chinese Bamboo Partridge and Red Junglefowl genome sequences highlights the importance of demography in genome evolution.</title>
        <authorList>
            <person name="Tiley G.P."/>
            <person name="Kimball R.T."/>
            <person name="Braun E.L."/>
            <person name="Burleigh J.G."/>
        </authorList>
    </citation>
    <scope>NUCLEOTIDE SEQUENCE [LARGE SCALE GENOMIC DNA]</scope>
    <source>
        <strain evidence="5">RTK389</strain>
        <tissue evidence="5">Blood</tissue>
    </source>
</reference>
<organism evidence="5 6">
    <name type="scientific">Bambusicola thoracicus</name>
    <name type="common">Chinese bamboo-partridge</name>
    <name type="synonym">Perdix thoracica</name>
    <dbReference type="NCBI Taxonomy" id="9083"/>
    <lineage>
        <taxon>Eukaryota</taxon>
        <taxon>Metazoa</taxon>
        <taxon>Chordata</taxon>
        <taxon>Craniata</taxon>
        <taxon>Vertebrata</taxon>
        <taxon>Euteleostomi</taxon>
        <taxon>Archelosauria</taxon>
        <taxon>Archosauria</taxon>
        <taxon>Dinosauria</taxon>
        <taxon>Saurischia</taxon>
        <taxon>Theropoda</taxon>
        <taxon>Coelurosauria</taxon>
        <taxon>Aves</taxon>
        <taxon>Neognathae</taxon>
        <taxon>Galloanserae</taxon>
        <taxon>Galliformes</taxon>
        <taxon>Phasianidae</taxon>
        <taxon>Perdicinae</taxon>
        <taxon>Bambusicola</taxon>
    </lineage>
</organism>
<evidence type="ECO:0000259" key="4">
    <source>
        <dbReference type="Pfam" id="PF16755"/>
    </source>
</evidence>
<dbReference type="AlphaFoldDB" id="A0A2P4SDN7"/>
<dbReference type="GO" id="GO:0006606">
    <property type="term" value="P:protein import into nucleus"/>
    <property type="evidence" value="ECO:0007669"/>
    <property type="project" value="TreeGrafter"/>
</dbReference>
<dbReference type="PANTHER" id="PTHR23193:SF21">
    <property type="entry name" value="NUCLEAR PORE COMPLEX PROTEIN NUP214"/>
    <property type="match status" value="1"/>
</dbReference>
<keyword evidence="3" id="KW-0539">Nucleus</keyword>
<sequence>AKQQKRMFAYHKLAKDSGSAAMVNDLKWNPASPTMVAVCLSDGSISVLQVTDSVKVYATLPPSVAVTSGEFEPWNLQEKKVIPYPPFYQADNPVKVLDVLWIGTYVFAIVYAAADGTLETPPEVVVALLPKKEEKRPEKFVNFMEPCYGSCAERQHHYYLNYVEEWDLILAASAASTEVSILARQGDQNWESWILEDSSRAELPVTDKSDDTLPVGVAVDYTNNMPIPI</sequence>
<evidence type="ECO:0000256" key="2">
    <source>
        <dbReference type="ARBA" id="ARBA00022448"/>
    </source>
</evidence>
<gene>
    <name evidence="5" type="ORF">CIB84_014020</name>
</gene>
<dbReference type="Pfam" id="PF16755">
    <property type="entry name" value="Beta-prop_NUP159_NUP214"/>
    <property type="match status" value="1"/>
</dbReference>
<protein>
    <recommendedName>
        <fullName evidence="4">Nucleoporin Nup159/Nup146 N-terminal domain-containing protein</fullName>
    </recommendedName>
</protein>
<evidence type="ECO:0000313" key="6">
    <source>
        <dbReference type="Proteomes" id="UP000237246"/>
    </source>
</evidence>
<evidence type="ECO:0000256" key="3">
    <source>
        <dbReference type="ARBA" id="ARBA00023242"/>
    </source>
</evidence>
<dbReference type="GO" id="GO:0006405">
    <property type="term" value="P:RNA export from nucleus"/>
    <property type="evidence" value="ECO:0007669"/>
    <property type="project" value="TreeGrafter"/>
</dbReference>
<dbReference type="OrthoDB" id="248320at2759"/>
<keyword evidence="2" id="KW-0813">Transport</keyword>
<dbReference type="SUPFAM" id="SSF117289">
    <property type="entry name" value="Nucleoporin domain"/>
    <property type="match status" value="1"/>
</dbReference>
<dbReference type="Gene3D" id="2.130.10.10">
    <property type="entry name" value="YVTN repeat-like/Quinoprotein amine dehydrogenase"/>
    <property type="match status" value="1"/>
</dbReference>
<dbReference type="GO" id="GO:0005643">
    <property type="term" value="C:nuclear pore"/>
    <property type="evidence" value="ECO:0007669"/>
    <property type="project" value="TreeGrafter"/>
</dbReference>
<dbReference type="GO" id="GO:0008139">
    <property type="term" value="F:nuclear localization sequence binding"/>
    <property type="evidence" value="ECO:0007669"/>
    <property type="project" value="TreeGrafter"/>
</dbReference>
<dbReference type="Proteomes" id="UP000237246">
    <property type="component" value="Unassembled WGS sequence"/>
</dbReference>
<dbReference type="InterPro" id="IPR015943">
    <property type="entry name" value="WD40/YVTN_repeat-like_dom_sf"/>
</dbReference>
<name>A0A2P4SDN7_BAMTH</name>
<dbReference type="InterPro" id="IPR039462">
    <property type="entry name" value="Nup159/Nup146_N"/>
</dbReference>
<comment type="caution">
    <text evidence="5">The sequence shown here is derived from an EMBL/GenBank/DDBJ whole genome shotgun (WGS) entry which is preliminary data.</text>
</comment>
<comment type="subcellular location">
    <subcellularLocation>
        <location evidence="1">Nucleus</location>
    </subcellularLocation>
</comment>
<dbReference type="PANTHER" id="PTHR23193">
    <property type="entry name" value="NUCLEAR PORE COMPLEX PROTEIN NUP"/>
    <property type="match status" value="1"/>
</dbReference>
<feature type="non-terminal residue" evidence="5">
    <location>
        <position position="229"/>
    </location>
</feature>
<feature type="domain" description="Nucleoporin Nup159/Nup146 N-terminal" evidence="4">
    <location>
        <begin position="73"/>
        <end position="228"/>
    </location>
</feature>
<evidence type="ECO:0000313" key="5">
    <source>
        <dbReference type="EMBL" id="POI22233.1"/>
    </source>
</evidence>
<dbReference type="EMBL" id="PPHD01060324">
    <property type="protein sequence ID" value="POI22233.1"/>
    <property type="molecule type" value="Genomic_DNA"/>
</dbReference>
<evidence type="ECO:0000256" key="1">
    <source>
        <dbReference type="ARBA" id="ARBA00004123"/>
    </source>
</evidence>